<evidence type="ECO:0000256" key="4">
    <source>
        <dbReference type="SAM" id="MobiDB-lite"/>
    </source>
</evidence>
<sequence>MLGVKHTLGYSGPVSTDPPRQKRATIIDVAREAGVSRGTVSRVINGERYVSSEAEAAIKAAISKVGYRPNVAARNLVMQRSQAVALVVHEPASLFAEDPNIGAIMLGANAALSAADYQMVLLIVDSERDTERVSRYLSGSYADGVIMVSARTHDPITRVIEKIGLPATFVGHPPDVTQMAFVGIDNRASARAITERLVATGRSRIGMIAAALDRDSGADRLAGFRDALGDRFDANLVEAVPLYEFASGVTAMQELLRREPQIDGVFAASDAVAAGAMNALRSAGRSIPQDVGIVGFDDSTWALRTKPQLSTVHQPAQGLGAAAAASVLSQLHGETPPAGGVLLDTPVVWRGSA</sequence>
<keyword evidence="2" id="KW-0238">DNA-binding</keyword>
<dbReference type="Pfam" id="PF13377">
    <property type="entry name" value="Peripla_BP_3"/>
    <property type="match status" value="1"/>
</dbReference>
<feature type="region of interest" description="Disordered" evidence="4">
    <location>
        <begin position="1"/>
        <end position="20"/>
    </location>
</feature>
<proteinExistence type="predicted"/>
<evidence type="ECO:0000256" key="3">
    <source>
        <dbReference type="ARBA" id="ARBA00023163"/>
    </source>
</evidence>
<evidence type="ECO:0000259" key="5">
    <source>
        <dbReference type="PROSITE" id="PS50932"/>
    </source>
</evidence>
<dbReference type="Proteomes" id="UP000225548">
    <property type="component" value="Unassembled WGS sequence"/>
</dbReference>
<evidence type="ECO:0000313" key="7">
    <source>
        <dbReference type="Proteomes" id="UP000225548"/>
    </source>
</evidence>
<dbReference type="Pfam" id="PF00356">
    <property type="entry name" value="LacI"/>
    <property type="match status" value="1"/>
</dbReference>
<dbReference type="CDD" id="cd06267">
    <property type="entry name" value="PBP1_LacI_sugar_binding-like"/>
    <property type="match status" value="1"/>
</dbReference>
<evidence type="ECO:0000256" key="2">
    <source>
        <dbReference type="ARBA" id="ARBA00023125"/>
    </source>
</evidence>
<keyword evidence="3" id="KW-0804">Transcription</keyword>
<dbReference type="CDD" id="cd01392">
    <property type="entry name" value="HTH_LacI"/>
    <property type="match status" value="1"/>
</dbReference>
<dbReference type="InterPro" id="IPR046335">
    <property type="entry name" value="LacI/GalR-like_sensor"/>
</dbReference>
<dbReference type="GO" id="GO:0000976">
    <property type="term" value="F:transcription cis-regulatory region binding"/>
    <property type="evidence" value="ECO:0007669"/>
    <property type="project" value="TreeGrafter"/>
</dbReference>
<dbReference type="PRINTS" id="PR00036">
    <property type="entry name" value="HTHLACI"/>
</dbReference>
<dbReference type="GO" id="GO:0003700">
    <property type="term" value="F:DNA-binding transcription factor activity"/>
    <property type="evidence" value="ECO:0007669"/>
    <property type="project" value="TreeGrafter"/>
</dbReference>
<name>A0A2A9EAJ9_9MICO</name>
<organism evidence="6 7">
    <name type="scientific">Sanguibacter antarcticus</name>
    <dbReference type="NCBI Taxonomy" id="372484"/>
    <lineage>
        <taxon>Bacteria</taxon>
        <taxon>Bacillati</taxon>
        <taxon>Actinomycetota</taxon>
        <taxon>Actinomycetes</taxon>
        <taxon>Micrococcales</taxon>
        <taxon>Sanguibacteraceae</taxon>
        <taxon>Sanguibacter</taxon>
    </lineage>
</organism>
<dbReference type="InterPro" id="IPR000843">
    <property type="entry name" value="HTH_LacI"/>
</dbReference>
<dbReference type="PROSITE" id="PS00356">
    <property type="entry name" value="HTH_LACI_1"/>
    <property type="match status" value="1"/>
</dbReference>
<dbReference type="Gene3D" id="3.40.50.2300">
    <property type="match status" value="2"/>
</dbReference>
<dbReference type="PANTHER" id="PTHR30146:SF109">
    <property type="entry name" value="HTH-TYPE TRANSCRIPTIONAL REGULATOR GALS"/>
    <property type="match status" value="1"/>
</dbReference>
<dbReference type="AlphaFoldDB" id="A0A2A9EAJ9"/>
<evidence type="ECO:0000313" key="6">
    <source>
        <dbReference type="EMBL" id="PFG35295.1"/>
    </source>
</evidence>
<keyword evidence="7" id="KW-1185">Reference proteome</keyword>
<comment type="caution">
    <text evidence="6">The sequence shown here is derived from an EMBL/GenBank/DDBJ whole genome shotgun (WGS) entry which is preliminary data.</text>
</comment>
<feature type="domain" description="HTH lacI-type" evidence="5">
    <location>
        <begin position="24"/>
        <end position="78"/>
    </location>
</feature>
<keyword evidence="1" id="KW-0805">Transcription regulation</keyword>
<protein>
    <submittedName>
        <fullName evidence="6">LacI family transcriptional regulator</fullName>
    </submittedName>
</protein>
<dbReference type="EMBL" id="PDJG01000001">
    <property type="protein sequence ID" value="PFG35295.1"/>
    <property type="molecule type" value="Genomic_DNA"/>
</dbReference>
<accession>A0A2A9EAJ9</accession>
<dbReference type="InterPro" id="IPR028082">
    <property type="entry name" value="Peripla_BP_I"/>
</dbReference>
<evidence type="ECO:0000256" key="1">
    <source>
        <dbReference type="ARBA" id="ARBA00023015"/>
    </source>
</evidence>
<dbReference type="SUPFAM" id="SSF53822">
    <property type="entry name" value="Periplasmic binding protein-like I"/>
    <property type="match status" value="1"/>
</dbReference>
<dbReference type="Gene3D" id="1.10.260.40">
    <property type="entry name" value="lambda repressor-like DNA-binding domains"/>
    <property type="match status" value="1"/>
</dbReference>
<dbReference type="InterPro" id="IPR010982">
    <property type="entry name" value="Lambda_DNA-bd_dom_sf"/>
</dbReference>
<dbReference type="SUPFAM" id="SSF47413">
    <property type="entry name" value="lambda repressor-like DNA-binding domains"/>
    <property type="match status" value="1"/>
</dbReference>
<reference evidence="6 7" key="1">
    <citation type="submission" date="2017-10" db="EMBL/GenBank/DDBJ databases">
        <title>Sequencing the genomes of 1000 actinobacteria strains.</title>
        <authorList>
            <person name="Klenk H.-P."/>
        </authorList>
    </citation>
    <scope>NUCLEOTIDE SEQUENCE [LARGE SCALE GENOMIC DNA]</scope>
    <source>
        <strain evidence="6 7">DSM 18966</strain>
    </source>
</reference>
<gene>
    <name evidence="6" type="ORF">ATL42_3239</name>
</gene>
<dbReference type="SMART" id="SM00354">
    <property type="entry name" value="HTH_LACI"/>
    <property type="match status" value="1"/>
</dbReference>
<dbReference type="PANTHER" id="PTHR30146">
    <property type="entry name" value="LACI-RELATED TRANSCRIPTIONAL REPRESSOR"/>
    <property type="match status" value="1"/>
</dbReference>
<dbReference type="PROSITE" id="PS50932">
    <property type="entry name" value="HTH_LACI_2"/>
    <property type="match status" value="1"/>
</dbReference>